<dbReference type="eggNOG" id="ENOG50337I0">
    <property type="taxonomic scope" value="Bacteria"/>
</dbReference>
<evidence type="ECO:0000313" key="1">
    <source>
        <dbReference type="EMBL" id="EDY18500.1"/>
    </source>
</evidence>
<reference evidence="1 2" key="1">
    <citation type="journal article" date="2011" name="J. Bacteriol.">
        <title>Genome sequence of Chthoniobacter flavus Ellin428, an aerobic heterotrophic soil bacterium.</title>
        <authorList>
            <person name="Kant R."/>
            <person name="van Passel M.W."/>
            <person name="Palva A."/>
            <person name="Lucas S."/>
            <person name="Lapidus A."/>
            <person name="Glavina Del Rio T."/>
            <person name="Dalin E."/>
            <person name="Tice H."/>
            <person name="Bruce D."/>
            <person name="Goodwin L."/>
            <person name="Pitluck S."/>
            <person name="Larimer F.W."/>
            <person name="Land M.L."/>
            <person name="Hauser L."/>
            <person name="Sangwan P."/>
            <person name="de Vos W.M."/>
            <person name="Janssen P.H."/>
            <person name="Smidt H."/>
        </authorList>
    </citation>
    <scope>NUCLEOTIDE SEQUENCE [LARGE SCALE GENOMIC DNA]</scope>
    <source>
        <strain evidence="1 2">Ellin428</strain>
    </source>
</reference>
<dbReference type="InParanoid" id="B4D4P7"/>
<accession>B4D4P7</accession>
<dbReference type="RefSeq" id="WP_006981210.1">
    <property type="nucleotide sequence ID" value="NZ_ABVL01000012.1"/>
</dbReference>
<dbReference type="AlphaFoldDB" id="B4D4P7"/>
<protein>
    <submittedName>
        <fullName evidence="1">Uncharacterized protein</fullName>
    </submittedName>
</protein>
<dbReference type="EMBL" id="ABVL01000012">
    <property type="protein sequence ID" value="EDY18500.1"/>
    <property type="molecule type" value="Genomic_DNA"/>
</dbReference>
<comment type="caution">
    <text evidence="1">The sequence shown here is derived from an EMBL/GenBank/DDBJ whole genome shotgun (WGS) entry which is preliminary data.</text>
</comment>
<name>B4D4P7_9BACT</name>
<evidence type="ECO:0000313" key="2">
    <source>
        <dbReference type="Proteomes" id="UP000005824"/>
    </source>
</evidence>
<dbReference type="STRING" id="497964.CfE428DRAFT_3885"/>
<organism evidence="1 2">
    <name type="scientific">Chthoniobacter flavus Ellin428</name>
    <dbReference type="NCBI Taxonomy" id="497964"/>
    <lineage>
        <taxon>Bacteria</taxon>
        <taxon>Pseudomonadati</taxon>
        <taxon>Verrucomicrobiota</taxon>
        <taxon>Spartobacteria</taxon>
        <taxon>Chthoniobacterales</taxon>
        <taxon>Chthoniobacteraceae</taxon>
        <taxon>Chthoniobacter</taxon>
    </lineage>
</organism>
<keyword evidence="2" id="KW-1185">Reference proteome</keyword>
<dbReference type="Proteomes" id="UP000005824">
    <property type="component" value="Unassembled WGS sequence"/>
</dbReference>
<proteinExistence type="predicted"/>
<gene>
    <name evidence="1" type="ORF">CfE428DRAFT_3885</name>
</gene>
<sequence>MRALANAPVHPGDRIVYRKQKVSTHPSPHAYDVHPASQGDTYIYFIDKFWTVEKVLRDGRLLVTTRTHKHHYLSPDDPNLEKAGWFARLRHWRRFPRLSEETDAEV</sequence>